<protein>
    <submittedName>
        <fullName evidence="2">Uncharacterized protein</fullName>
    </submittedName>
</protein>
<feature type="region of interest" description="Disordered" evidence="1">
    <location>
        <begin position="88"/>
        <end position="115"/>
    </location>
</feature>
<name>B0E812_ENTDS</name>
<organism evidence="3">
    <name type="scientific">Entamoeba dispar (strain ATCC PRA-260 / SAW760)</name>
    <dbReference type="NCBI Taxonomy" id="370354"/>
    <lineage>
        <taxon>Eukaryota</taxon>
        <taxon>Amoebozoa</taxon>
        <taxon>Evosea</taxon>
        <taxon>Archamoebae</taxon>
        <taxon>Mastigamoebida</taxon>
        <taxon>Entamoebidae</taxon>
        <taxon>Entamoeba</taxon>
    </lineage>
</organism>
<evidence type="ECO:0000313" key="3">
    <source>
        <dbReference type="Proteomes" id="UP000008076"/>
    </source>
</evidence>
<dbReference type="Proteomes" id="UP000008076">
    <property type="component" value="Unassembled WGS sequence"/>
</dbReference>
<proteinExistence type="predicted"/>
<dbReference type="eggNOG" id="ENOG502RDI4">
    <property type="taxonomic scope" value="Eukaryota"/>
</dbReference>
<sequence length="279" mass="31845">MSGKRPQQELLHHAKKPLYKPKDPAHPNLQTEKSISKRKLTLAPKPVAMPKLTLAANEIQNALHKNVKVVGGHEVHIPSFLKKKQLQIRKSKSLHNSLKKSLQRKSKSSLKRKSLSLMKKSSISLKEQNKKIVTVQPMESNPIDLNQPSQIEPVDLNQHSGFINNETPENKAASNKLSGLDLSETDQNENHQIKLPVFTNFNATPINQDIQLSDEEKEEIKKQIAKRKRRSSLTPLDREVMRKERLSSGINSRELNLQKYRESFSKRKERASASMIENK</sequence>
<dbReference type="KEGG" id="edi:EDI_071610"/>
<dbReference type="GeneID" id="5879418"/>
<reference evidence="3" key="1">
    <citation type="submission" date="2007-12" db="EMBL/GenBank/DDBJ databases">
        <title>Annotation of Entamoeba dispar SAW760.</title>
        <authorList>
            <person name="Lorenzi H."/>
            <person name="Inman J."/>
            <person name="Schobel S."/>
            <person name="Amedeo P."/>
            <person name="Caler E."/>
        </authorList>
    </citation>
    <scope>NUCLEOTIDE SEQUENCE [LARGE SCALE GENOMIC DNA]</scope>
    <source>
        <strain evidence="3">ATCC PRA-260 / SAW760</strain>
    </source>
</reference>
<feature type="region of interest" description="Disordered" evidence="1">
    <location>
        <begin position="1"/>
        <end position="42"/>
    </location>
</feature>
<dbReference type="AlphaFoldDB" id="B0E812"/>
<evidence type="ECO:0000313" key="2">
    <source>
        <dbReference type="EMBL" id="EDR29341.1"/>
    </source>
</evidence>
<keyword evidence="3" id="KW-1185">Reference proteome</keyword>
<feature type="compositionally biased region" description="Basic residues" evidence="1">
    <location>
        <begin position="88"/>
        <end position="114"/>
    </location>
</feature>
<feature type="compositionally biased region" description="Basic and acidic residues" evidence="1">
    <location>
        <begin position="1"/>
        <end position="12"/>
    </location>
</feature>
<dbReference type="OrthoDB" id="30102at2759"/>
<accession>B0E812</accession>
<dbReference type="OMA" id="TDQNENH"/>
<gene>
    <name evidence="2" type="ORF">EDI_071610</name>
</gene>
<dbReference type="RefSeq" id="XP_001734504.1">
    <property type="nucleotide sequence ID" value="XM_001734452.1"/>
</dbReference>
<dbReference type="VEuPathDB" id="AmoebaDB:EDI_071610"/>
<dbReference type="EMBL" id="DS548095">
    <property type="protein sequence ID" value="EDR29341.1"/>
    <property type="molecule type" value="Genomic_DNA"/>
</dbReference>
<evidence type="ECO:0000256" key="1">
    <source>
        <dbReference type="SAM" id="MobiDB-lite"/>
    </source>
</evidence>